<gene>
    <name evidence="1" type="ORF">LCGC14_3020840</name>
</gene>
<dbReference type="AlphaFoldDB" id="A0A0F8Z2U8"/>
<proteinExistence type="predicted"/>
<comment type="caution">
    <text evidence="1">The sequence shown here is derived from an EMBL/GenBank/DDBJ whole genome shotgun (WGS) entry which is preliminary data.</text>
</comment>
<dbReference type="EMBL" id="LAZR01062793">
    <property type="protein sequence ID" value="KKK60789.1"/>
    <property type="molecule type" value="Genomic_DNA"/>
</dbReference>
<feature type="non-terminal residue" evidence="1">
    <location>
        <position position="1"/>
    </location>
</feature>
<evidence type="ECO:0000313" key="1">
    <source>
        <dbReference type="EMBL" id="KKK60789.1"/>
    </source>
</evidence>
<sequence>WALATKYTNHYTTHACGSIYKTLFKKLIGMVPAGIEPATFSV</sequence>
<organism evidence="1">
    <name type="scientific">marine sediment metagenome</name>
    <dbReference type="NCBI Taxonomy" id="412755"/>
    <lineage>
        <taxon>unclassified sequences</taxon>
        <taxon>metagenomes</taxon>
        <taxon>ecological metagenomes</taxon>
    </lineage>
</organism>
<accession>A0A0F8Z2U8</accession>
<name>A0A0F8Z2U8_9ZZZZ</name>
<protein>
    <submittedName>
        <fullName evidence="1">Uncharacterized protein</fullName>
    </submittedName>
</protein>
<reference evidence="1" key="1">
    <citation type="journal article" date="2015" name="Nature">
        <title>Complex archaea that bridge the gap between prokaryotes and eukaryotes.</title>
        <authorList>
            <person name="Spang A."/>
            <person name="Saw J.H."/>
            <person name="Jorgensen S.L."/>
            <person name="Zaremba-Niedzwiedzka K."/>
            <person name="Martijn J."/>
            <person name="Lind A.E."/>
            <person name="van Eijk R."/>
            <person name="Schleper C."/>
            <person name="Guy L."/>
            <person name="Ettema T.J."/>
        </authorList>
    </citation>
    <scope>NUCLEOTIDE SEQUENCE</scope>
</reference>